<evidence type="ECO:0000313" key="2">
    <source>
        <dbReference type="EMBL" id="BDW85104.1"/>
    </source>
</evidence>
<accession>A0AA48HGD1</accession>
<dbReference type="PROSITE" id="PS50005">
    <property type="entry name" value="TPR"/>
    <property type="match status" value="1"/>
</dbReference>
<dbReference type="InterPro" id="IPR019734">
    <property type="entry name" value="TPR_rpt"/>
</dbReference>
<dbReference type="RefSeq" id="WP_338275592.1">
    <property type="nucleotide sequence ID" value="NZ_AP027266.1"/>
</dbReference>
<organism evidence="2 3">
    <name type="scientific">Roseicyclus marinus</name>
    <dbReference type="NCBI Taxonomy" id="2161673"/>
    <lineage>
        <taxon>Bacteria</taxon>
        <taxon>Pseudomonadati</taxon>
        <taxon>Pseudomonadota</taxon>
        <taxon>Alphaproteobacteria</taxon>
        <taxon>Rhodobacterales</taxon>
        <taxon>Roseobacteraceae</taxon>
        <taxon>Roseicyclus</taxon>
    </lineage>
</organism>
<keyword evidence="1" id="KW-0802">TPR repeat</keyword>
<proteinExistence type="predicted"/>
<dbReference type="Proteomes" id="UP001337723">
    <property type="component" value="Chromosome"/>
</dbReference>
<evidence type="ECO:0000313" key="3">
    <source>
        <dbReference type="Proteomes" id="UP001337723"/>
    </source>
</evidence>
<dbReference type="Pfam" id="PF13431">
    <property type="entry name" value="TPR_17"/>
    <property type="match status" value="1"/>
</dbReference>
<name>A0AA48HGD1_9RHOB</name>
<evidence type="ECO:0000256" key="1">
    <source>
        <dbReference type="PROSITE-ProRule" id="PRU00339"/>
    </source>
</evidence>
<keyword evidence="3" id="KW-1185">Reference proteome</keyword>
<sequence>MNRRAGIFGCVLMLVPGIVLGVGPEDEGVPASSPTTTVCPEGTVWDIEEALCLPIAESGLVTDPEALIATARELAHAGRHGDALALLSRAPDPEDTMVLTYIGYSTRSLGYMSRGLAFYDRALAVDPDNLLARSYLGMAYLILGSTDRAQGQLAEIRARGGVGSWPERALAEAIAQGAVDGFDY</sequence>
<dbReference type="InterPro" id="IPR011990">
    <property type="entry name" value="TPR-like_helical_dom_sf"/>
</dbReference>
<gene>
    <name evidence="2" type="ORF">MACH21_12810</name>
</gene>
<reference evidence="2 3" key="1">
    <citation type="submission" date="2023-01" db="EMBL/GenBank/DDBJ databases">
        <title>Complete genome sequence of Roseicyclus marinus strain Dej080120_10.</title>
        <authorList>
            <person name="Ueki S."/>
            <person name="Maruyama F."/>
        </authorList>
    </citation>
    <scope>NUCLEOTIDE SEQUENCE [LARGE SCALE GENOMIC DNA]</scope>
    <source>
        <strain evidence="2 3">Dej080120_10</strain>
    </source>
</reference>
<feature type="repeat" description="TPR" evidence="1">
    <location>
        <begin position="96"/>
        <end position="129"/>
    </location>
</feature>
<evidence type="ECO:0008006" key="4">
    <source>
        <dbReference type="Google" id="ProtNLM"/>
    </source>
</evidence>
<dbReference type="Gene3D" id="1.25.40.10">
    <property type="entry name" value="Tetratricopeptide repeat domain"/>
    <property type="match status" value="1"/>
</dbReference>
<dbReference type="KEGG" id="rmai:MACH21_12810"/>
<protein>
    <recommendedName>
        <fullName evidence="4">Tetratricopeptide repeat protein</fullName>
    </recommendedName>
</protein>
<dbReference type="SUPFAM" id="SSF48452">
    <property type="entry name" value="TPR-like"/>
    <property type="match status" value="1"/>
</dbReference>
<dbReference type="AlphaFoldDB" id="A0AA48HGD1"/>
<dbReference type="EMBL" id="AP027266">
    <property type="protein sequence ID" value="BDW85104.1"/>
    <property type="molecule type" value="Genomic_DNA"/>
</dbReference>